<feature type="region of interest" description="Disordered" evidence="1">
    <location>
        <begin position="131"/>
        <end position="239"/>
    </location>
</feature>
<dbReference type="AlphaFoldDB" id="X6LZ83"/>
<evidence type="ECO:0000313" key="3">
    <source>
        <dbReference type="EMBL" id="ETO07243.1"/>
    </source>
</evidence>
<name>X6LZ83_RETFI</name>
<keyword evidence="2" id="KW-0472">Membrane</keyword>
<feature type="transmembrane region" description="Helical" evidence="2">
    <location>
        <begin position="79"/>
        <end position="106"/>
    </location>
</feature>
<keyword evidence="2" id="KW-0812">Transmembrane</keyword>
<reference evidence="3 4" key="1">
    <citation type="journal article" date="2013" name="Curr. Biol.">
        <title>The Genome of the Foraminiferan Reticulomyxa filosa.</title>
        <authorList>
            <person name="Glockner G."/>
            <person name="Hulsmann N."/>
            <person name="Schleicher M."/>
            <person name="Noegel A.A."/>
            <person name="Eichinger L."/>
            <person name="Gallinger C."/>
            <person name="Pawlowski J."/>
            <person name="Sierra R."/>
            <person name="Euteneuer U."/>
            <person name="Pillet L."/>
            <person name="Moustafa A."/>
            <person name="Platzer M."/>
            <person name="Groth M."/>
            <person name="Szafranski K."/>
            <person name="Schliwa M."/>
        </authorList>
    </citation>
    <scope>NUCLEOTIDE SEQUENCE [LARGE SCALE GENOMIC DNA]</scope>
</reference>
<accession>X6LZ83</accession>
<evidence type="ECO:0000256" key="2">
    <source>
        <dbReference type="SAM" id="Phobius"/>
    </source>
</evidence>
<dbReference type="Proteomes" id="UP000023152">
    <property type="component" value="Unassembled WGS sequence"/>
</dbReference>
<protein>
    <submittedName>
        <fullName evidence="3">Uncharacterized protein</fullName>
    </submittedName>
</protein>
<feature type="compositionally biased region" description="Basic and acidic residues" evidence="1">
    <location>
        <begin position="215"/>
        <end position="228"/>
    </location>
</feature>
<comment type="caution">
    <text evidence="3">The sequence shown here is derived from an EMBL/GenBank/DDBJ whole genome shotgun (WGS) entry which is preliminary data.</text>
</comment>
<feature type="compositionally biased region" description="Basic and acidic residues" evidence="1">
    <location>
        <begin position="178"/>
        <end position="188"/>
    </location>
</feature>
<gene>
    <name evidence="3" type="ORF">RFI_30150</name>
</gene>
<sequence length="303" mass="34654">MIESVELEVRIWTYNFSLYRDIYAIVTDNGKGNGTSVFTHHLQDEIEDLYNGQVSVSVVYYFSDEICIENCSKLKDLPAYLLIPLVSTFVALLCLLGIATSLYIFWYKPRQLQKLKIITTVQEQATIRNLTESGTGKASHQDPLPPSKLIHENNNHNHNKDIEQKKEDEEDEEDDEKREEKMDEEKHFPTPGLDVDFNDKAPSLHHVVSNTISNDQRDSITDDNDHSKKSSATGSDKDKENVDVVLSDGVVVSEKLWCKLPKKKSAHFQLSLPIKIAKCDLIKLISFFIFLLIEKQITFKKPI</sequence>
<evidence type="ECO:0000313" key="4">
    <source>
        <dbReference type="Proteomes" id="UP000023152"/>
    </source>
</evidence>
<proteinExistence type="predicted"/>
<feature type="compositionally biased region" description="Acidic residues" evidence="1">
    <location>
        <begin position="168"/>
        <end position="177"/>
    </location>
</feature>
<keyword evidence="2" id="KW-1133">Transmembrane helix</keyword>
<evidence type="ECO:0000256" key="1">
    <source>
        <dbReference type="SAM" id="MobiDB-lite"/>
    </source>
</evidence>
<organism evidence="3 4">
    <name type="scientific">Reticulomyxa filosa</name>
    <dbReference type="NCBI Taxonomy" id="46433"/>
    <lineage>
        <taxon>Eukaryota</taxon>
        <taxon>Sar</taxon>
        <taxon>Rhizaria</taxon>
        <taxon>Retaria</taxon>
        <taxon>Foraminifera</taxon>
        <taxon>Monothalamids</taxon>
        <taxon>Reticulomyxidae</taxon>
        <taxon>Reticulomyxa</taxon>
    </lineage>
</organism>
<keyword evidence="4" id="KW-1185">Reference proteome</keyword>
<dbReference type="EMBL" id="ASPP01026344">
    <property type="protein sequence ID" value="ETO07243.1"/>
    <property type="molecule type" value="Genomic_DNA"/>
</dbReference>
<feature type="compositionally biased region" description="Basic and acidic residues" evidence="1">
    <location>
        <begin position="149"/>
        <end position="167"/>
    </location>
</feature>